<dbReference type="PANTHER" id="PTHR36848">
    <property type="entry name" value="DNA-BINDING PROTEIN (PUTATIVE SECRETED PROTEIN)-RELATED"/>
    <property type="match status" value="1"/>
</dbReference>
<dbReference type="CDD" id="cd03143">
    <property type="entry name" value="A4_beta-galactosidase_middle_domain"/>
    <property type="match status" value="1"/>
</dbReference>
<sequence length="708" mass="79091">MTLACVLAAAGSAAQNADEFRNPPAAYRPVPLWFWNNTPIERTEAAEQFRTFTQRDGYGGCAILPFGGHFAPEYLSDEYFALYGEIVREAREAGLVLSLYDEYGFPSGSMGAINGDGTPRFMQRHPEATIKRLDKFEYPLAAGTECDIELPRDGRLMALVAMDSLTREVRPLSGRISGGRIRWTPPQGAWKLLCFVCVKDGDPNVDYLDPDAVQLFVEDTHQRYYDRFPEAFGEVITETFCDEPTLYRAQGRIWTERFNERFEAAHGFSPETLYPALWYDTGPGTAAARNYLFGFRARLYAEGFMKTLHDWAAAHGIRSTGHQDQEEVLNPVSVAGDLMLCGKYMDVPGIDKIGGDRPAELFYKVVSSSAANWDKRLVMSETFGAMGNIPVRELYTIAMEQYTKGINQLIPHAVWYNDADVTFLPELSYRNPLYNEALPAFNRFLARLNYLLQPEGRTVADIAMLYPIETLQAGHYLDGPEGYYAGGVKLPGTDYIRVAAMLSDTLARDFTYLHPEVLARCPAGRGMLHLDNKVNHQHYRVLILPGVKCISPECLRTVERFRRAGGRVIFTTALPETSTRFEVPATQVAARVQEMLTARKNPALFLPEPDTESLRKALEADFIPDVTVSGAPGLRYIHRICGGRHIYYFANIGTETAEAGILLRDAVKLRSFDPHTGDNAPFAAEVSAQGTRLQLTLPGARSLFLVSE</sequence>
<dbReference type="OrthoDB" id="9761519at2"/>
<dbReference type="EMBL" id="NFHB01000010">
    <property type="protein sequence ID" value="OUN02058.1"/>
    <property type="molecule type" value="Genomic_DNA"/>
</dbReference>
<comment type="caution">
    <text evidence="1">The sequence shown here is derived from an EMBL/GenBank/DDBJ whole genome shotgun (WGS) entry which is preliminary data.</text>
</comment>
<dbReference type="AlphaFoldDB" id="A0A1Y3QUV3"/>
<dbReference type="Gene3D" id="3.40.50.880">
    <property type="match status" value="1"/>
</dbReference>
<accession>A0A1Y3QUV3</accession>
<dbReference type="InterPro" id="IPR029062">
    <property type="entry name" value="Class_I_gatase-like"/>
</dbReference>
<dbReference type="PANTHER" id="PTHR36848:SF2">
    <property type="entry name" value="SECRETED PROTEIN"/>
    <property type="match status" value="1"/>
</dbReference>
<dbReference type="InterPro" id="IPR053161">
    <property type="entry name" value="Ulvan_degrading_GH"/>
</dbReference>
<evidence type="ECO:0008006" key="3">
    <source>
        <dbReference type="Google" id="ProtNLM"/>
    </source>
</evidence>
<proteinExistence type="predicted"/>
<dbReference type="eggNOG" id="COG3250">
    <property type="taxonomic scope" value="Bacteria"/>
</dbReference>
<organism evidence="1 2">
    <name type="scientific">Alistipes onderdonkii</name>
    <dbReference type="NCBI Taxonomy" id="328813"/>
    <lineage>
        <taxon>Bacteria</taxon>
        <taxon>Pseudomonadati</taxon>
        <taxon>Bacteroidota</taxon>
        <taxon>Bacteroidia</taxon>
        <taxon>Bacteroidales</taxon>
        <taxon>Rikenellaceae</taxon>
        <taxon>Alistipes</taxon>
    </lineage>
</organism>
<name>A0A1Y3QUV3_9BACT</name>
<evidence type="ECO:0000313" key="1">
    <source>
        <dbReference type="EMBL" id="OUN02058.1"/>
    </source>
</evidence>
<reference evidence="2" key="1">
    <citation type="submission" date="2017-04" db="EMBL/GenBank/DDBJ databases">
        <title>Function of individual gut microbiota members based on whole genome sequencing of pure cultures obtained from chicken caecum.</title>
        <authorList>
            <person name="Medvecky M."/>
            <person name="Cejkova D."/>
            <person name="Polansky O."/>
            <person name="Karasova D."/>
            <person name="Kubasova T."/>
            <person name="Cizek A."/>
            <person name="Rychlik I."/>
        </authorList>
    </citation>
    <scope>NUCLEOTIDE SEQUENCE [LARGE SCALE GENOMIC DNA]</scope>
    <source>
        <strain evidence="2">An90</strain>
    </source>
</reference>
<gene>
    <name evidence="1" type="ORF">B5G41_13375</name>
</gene>
<protein>
    <recommendedName>
        <fullName evidence="3">Glycoside hydrolase</fullName>
    </recommendedName>
</protein>
<dbReference type="Pfam" id="PF17132">
    <property type="entry name" value="Glyco_hydro_106"/>
    <property type="match status" value="1"/>
</dbReference>
<evidence type="ECO:0000313" key="2">
    <source>
        <dbReference type="Proteomes" id="UP000195772"/>
    </source>
</evidence>
<dbReference type="Proteomes" id="UP000195772">
    <property type="component" value="Unassembled WGS sequence"/>
</dbReference>